<accession>A0ACC7P725</accession>
<reference evidence="1" key="1">
    <citation type="submission" date="2024-12" db="EMBL/GenBank/DDBJ databases">
        <authorList>
            <person name="Wu N."/>
        </authorList>
    </citation>
    <scope>NUCLEOTIDE SEQUENCE</scope>
    <source>
        <strain evidence="1">P15</strain>
    </source>
</reference>
<comment type="caution">
    <text evidence="1">The sequence shown here is derived from an EMBL/GenBank/DDBJ whole genome shotgun (WGS) entry which is preliminary data.</text>
</comment>
<evidence type="ECO:0000313" key="2">
    <source>
        <dbReference type="Proteomes" id="UP001631969"/>
    </source>
</evidence>
<dbReference type="Proteomes" id="UP001631969">
    <property type="component" value="Unassembled WGS sequence"/>
</dbReference>
<name>A0ACC7P725_9BACL</name>
<dbReference type="EMBL" id="JBJURJ010000027">
    <property type="protein sequence ID" value="MFM9332210.1"/>
    <property type="molecule type" value="Genomic_DNA"/>
</dbReference>
<protein>
    <submittedName>
        <fullName evidence="1">Uncharacterized protein</fullName>
    </submittedName>
</protein>
<sequence length="122" mass="13862">MSKTNKILIPALLLIFGYSAVDLSCYFLDFYWSKKQITNLERMMDDQIVHPYSVIMDLNSPVAISTKRIIPAQGTEMLPEFHSLYAENADIMTKKKIRMGCPSWISAVIFFSLLSCSSMPTV</sequence>
<organism evidence="1 2">
    <name type="scientific">Paenibacillus mesotrionivorans</name>
    <dbReference type="NCBI Taxonomy" id="3160968"/>
    <lineage>
        <taxon>Bacteria</taxon>
        <taxon>Bacillati</taxon>
        <taxon>Bacillota</taxon>
        <taxon>Bacilli</taxon>
        <taxon>Bacillales</taxon>
        <taxon>Paenibacillaceae</taxon>
        <taxon>Paenibacillus</taxon>
    </lineage>
</organism>
<proteinExistence type="predicted"/>
<gene>
    <name evidence="1" type="ORF">ACI1P1_28335</name>
</gene>
<evidence type="ECO:0000313" key="1">
    <source>
        <dbReference type="EMBL" id="MFM9332210.1"/>
    </source>
</evidence>
<keyword evidence="2" id="KW-1185">Reference proteome</keyword>